<feature type="transmembrane region" description="Helical" evidence="3">
    <location>
        <begin position="133"/>
        <end position="152"/>
    </location>
</feature>
<keyword evidence="3" id="KW-1133">Transmembrane helix</keyword>
<organism evidence="4 5">
    <name type="scientific">Luteolibacter soli</name>
    <dbReference type="NCBI Taxonomy" id="3135280"/>
    <lineage>
        <taxon>Bacteria</taxon>
        <taxon>Pseudomonadati</taxon>
        <taxon>Verrucomicrobiota</taxon>
        <taxon>Verrucomicrobiia</taxon>
        <taxon>Verrucomicrobiales</taxon>
        <taxon>Verrucomicrobiaceae</taxon>
        <taxon>Luteolibacter</taxon>
    </lineage>
</organism>
<keyword evidence="5" id="KW-1185">Reference proteome</keyword>
<dbReference type="RefSeq" id="WP_341406285.1">
    <property type="nucleotide sequence ID" value="NZ_JBBUKT010000007.1"/>
</dbReference>
<sequence length="454" mass="49238">MQTPSEKLRDAWTRHAAAVARKINLAWWIQTLSTPLVTVGLVGACVLLLIRREAPDSQAWVLGLSAFGTVALLAGIAWLVARRRFEKPEQSLVRIEASMRLRNALSAAKAGVAPWPELPPKVDAGVEWHWQRVLIPPFAALLFLVAGLFFPVSARTNPVVDKDEPLAWAKLESDLQRLDEDKTLDETYIEEMKKKLEELRAQKEEDWFSHSSLEATDSLKKEHTSQVDKLERELERADKALGNLEKNAGGMSAADKEKLLNQFDQALQGLQNGALKPNSKLLDQLKQLDPKNLGQIPPDQLQQLRDAMKKAGKACKDCQGGDCQGDEWLDELLDGDGKGKGGGSGDGDKDGDKDGEGAGKGGVDRGPGHSPGMLGAEGKKLDTGDLTGLESKDLSRSLPGDLLQLQDGEHDVDKSAVGSHAGGEAGATGDGGDRVWKDALDPDEQKAMKKFFGQ</sequence>
<feature type="transmembrane region" description="Helical" evidence="3">
    <location>
        <begin position="59"/>
        <end position="81"/>
    </location>
</feature>
<keyword evidence="1" id="KW-0175">Coiled coil</keyword>
<feature type="compositionally biased region" description="Basic and acidic residues" evidence="2">
    <location>
        <begin position="346"/>
        <end position="367"/>
    </location>
</feature>
<keyword evidence="3" id="KW-0472">Membrane</keyword>
<evidence type="ECO:0000256" key="2">
    <source>
        <dbReference type="SAM" id="MobiDB-lite"/>
    </source>
</evidence>
<evidence type="ECO:0008006" key="6">
    <source>
        <dbReference type="Google" id="ProtNLM"/>
    </source>
</evidence>
<evidence type="ECO:0000256" key="1">
    <source>
        <dbReference type="SAM" id="Coils"/>
    </source>
</evidence>
<feature type="region of interest" description="Disordered" evidence="2">
    <location>
        <begin position="334"/>
        <end position="438"/>
    </location>
</feature>
<evidence type="ECO:0000256" key="3">
    <source>
        <dbReference type="SAM" id="Phobius"/>
    </source>
</evidence>
<name>A0ABU9AXP1_9BACT</name>
<accession>A0ABU9AXP1</accession>
<gene>
    <name evidence="4" type="ORF">WKV53_18595</name>
</gene>
<feature type="transmembrane region" description="Helical" evidence="3">
    <location>
        <begin position="27"/>
        <end position="50"/>
    </location>
</feature>
<protein>
    <recommendedName>
        <fullName evidence="6">DUF4175 domain-containing protein</fullName>
    </recommendedName>
</protein>
<keyword evidence="3" id="KW-0812">Transmembrane</keyword>
<evidence type="ECO:0000313" key="4">
    <source>
        <dbReference type="EMBL" id="MEK7952529.1"/>
    </source>
</evidence>
<feature type="coiled-coil region" evidence="1">
    <location>
        <begin position="213"/>
        <end position="247"/>
    </location>
</feature>
<proteinExistence type="predicted"/>
<evidence type="ECO:0000313" key="5">
    <source>
        <dbReference type="Proteomes" id="UP001371305"/>
    </source>
</evidence>
<comment type="caution">
    <text evidence="4">The sequence shown here is derived from an EMBL/GenBank/DDBJ whole genome shotgun (WGS) entry which is preliminary data.</text>
</comment>
<feature type="compositionally biased region" description="Gly residues" evidence="2">
    <location>
        <begin position="420"/>
        <end position="430"/>
    </location>
</feature>
<dbReference type="Proteomes" id="UP001371305">
    <property type="component" value="Unassembled WGS sequence"/>
</dbReference>
<dbReference type="EMBL" id="JBBUKT010000007">
    <property type="protein sequence ID" value="MEK7952529.1"/>
    <property type="molecule type" value="Genomic_DNA"/>
</dbReference>
<reference evidence="4 5" key="1">
    <citation type="submission" date="2024-04" db="EMBL/GenBank/DDBJ databases">
        <title>Luteolibacter sp. isolated from soil.</title>
        <authorList>
            <person name="An J."/>
        </authorList>
    </citation>
    <scope>NUCLEOTIDE SEQUENCE [LARGE SCALE GENOMIC DNA]</scope>
    <source>
        <strain evidence="4 5">Y139</strain>
    </source>
</reference>